<feature type="region of interest" description="Disordered" evidence="1">
    <location>
        <begin position="16"/>
        <end position="39"/>
    </location>
</feature>
<keyword evidence="3" id="KW-1185">Reference proteome</keyword>
<evidence type="ECO:0000256" key="1">
    <source>
        <dbReference type="SAM" id="MobiDB-lite"/>
    </source>
</evidence>
<reference evidence="2 3" key="1">
    <citation type="journal article" date="2018" name="Front. Plant Sci.">
        <title>Red Clover (Trifolium pratense) and Zigzag Clover (T. medium) - A Picture of Genomic Similarities and Differences.</title>
        <authorList>
            <person name="Dluhosova J."/>
            <person name="Istvanek J."/>
            <person name="Nedelnik J."/>
            <person name="Repkova J."/>
        </authorList>
    </citation>
    <scope>NUCLEOTIDE SEQUENCE [LARGE SCALE GENOMIC DNA]</scope>
    <source>
        <strain evidence="3">cv. 10/8</strain>
        <tissue evidence="2">Leaf</tissue>
    </source>
</reference>
<feature type="non-terminal residue" evidence="2">
    <location>
        <position position="1"/>
    </location>
</feature>
<dbReference type="Proteomes" id="UP000265520">
    <property type="component" value="Unassembled WGS sequence"/>
</dbReference>
<evidence type="ECO:0000313" key="2">
    <source>
        <dbReference type="EMBL" id="MCI58077.1"/>
    </source>
</evidence>
<accession>A0A392TCB7</accession>
<dbReference type="EMBL" id="LXQA010539805">
    <property type="protein sequence ID" value="MCI58077.1"/>
    <property type="molecule type" value="Genomic_DNA"/>
</dbReference>
<comment type="caution">
    <text evidence="2">The sequence shown here is derived from an EMBL/GenBank/DDBJ whole genome shotgun (WGS) entry which is preliminary data.</text>
</comment>
<evidence type="ECO:0000313" key="3">
    <source>
        <dbReference type="Proteomes" id="UP000265520"/>
    </source>
</evidence>
<protein>
    <submittedName>
        <fullName evidence="2">LOB domain protein</fullName>
    </submittedName>
</protein>
<dbReference type="AlphaFoldDB" id="A0A392TCB7"/>
<proteinExistence type="predicted"/>
<organism evidence="2 3">
    <name type="scientific">Trifolium medium</name>
    <dbReference type="NCBI Taxonomy" id="97028"/>
    <lineage>
        <taxon>Eukaryota</taxon>
        <taxon>Viridiplantae</taxon>
        <taxon>Streptophyta</taxon>
        <taxon>Embryophyta</taxon>
        <taxon>Tracheophyta</taxon>
        <taxon>Spermatophyta</taxon>
        <taxon>Magnoliopsida</taxon>
        <taxon>eudicotyledons</taxon>
        <taxon>Gunneridae</taxon>
        <taxon>Pentapetalae</taxon>
        <taxon>rosids</taxon>
        <taxon>fabids</taxon>
        <taxon>Fabales</taxon>
        <taxon>Fabaceae</taxon>
        <taxon>Papilionoideae</taxon>
        <taxon>50 kb inversion clade</taxon>
        <taxon>NPAAA clade</taxon>
        <taxon>Hologalegina</taxon>
        <taxon>IRL clade</taxon>
        <taxon>Trifolieae</taxon>
        <taxon>Trifolium</taxon>
    </lineage>
</organism>
<name>A0A392TCB7_9FABA</name>
<sequence length="67" mass="7540">LNTWVNSIPLSPLTLQDNKKEVEEEEGENEEIVGDDSDQKPVFDLINEMNSLDTNGSNNIDPKHQVC</sequence>
<feature type="compositionally biased region" description="Acidic residues" evidence="1">
    <location>
        <begin position="23"/>
        <end position="36"/>
    </location>
</feature>